<reference evidence="3 4" key="1">
    <citation type="journal article" date="2019" name="Appl. Microbiol. Biotechnol.">
        <title>Genome sequence of Isaria javanica and comparative genome analysis insights into family S53 peptidase evolution in fungal entomopathogens.</title>
        <authorList>
            <person name="Lin R."/>
            <person name="Zhang X."/>
            <person name="Xin B."/>
            <person name="Zou M."/>
            <person name="Gao Y."/>
            <person name="Qin F."/>
            <person name="Hu Q."/>
            <person name="Xie B."/>
            <person name="Cheng X."/>
        </authorList>
    </citation>
    <scope>NUCLEOTIDE SEQUENCE [LARGE SCALE GENOMIC DNA]</scope>
    <source>
        <strain evidence="3 4">IJ1G</strain>
    </source>
</reference>
<evidence type="ECO:0000259" key="2">
    <source>
        <dbReference type="Pfam" id="PF22664"/>
    </source>
</evidence>
<sequence length="487" mass="53760">MSEEPTTQSRPLTAWNQAALRGYIKQVHCFKTDGGRDALDALGRHLDKALTCVCRHMPYMAGTLSLSREQPGVIVLHTRKDDRILHMKCDMSDEEHLAYAKLQDRGFPAGVFLGPLFNIELALSENGHEIPVTAILLNLVDGGILMSVFVHHAITDGIGVNCFLSAVAAAMKNSDTLPPEPLCFPRKIDVPVPSTSDMMGRDATLAKTLSKQCPELKLVDPSTDHADYMTTMYGVSKVKFGGIFVFGPEKLRLVKDAVVSAGYSSTPSTFACLAALSWAFMTTTRLRTVGIADESRQGDTKCRVIMPTWWGDRLFREQLRDYAANAVAFTVAWHGAADLFTIAETASTDLSAAKGALMRVVQNIEATLGSVNEEFVRTRSTLFNNVGDPRQIQYSFTPSDPTQLFFNSWRRLGADIEWTIPTAAGLELMKADAVRKGQGEWNESAGLIMPGRREHQEYEAVLSSDADSMESLRNNAAWKSWVDRQIF</sequence>
<gene>
    <name evidence="3" type="ORF">IF1G_00692</name>
</gene>
<keyword evidence="1 3" id="KW-0808">Transferase</keyword>
<evidence type="ECO:0000313" key="3">
    <source>
        <dbReference type="EMBL" id="TQW00761.1"/>
    </source>
</evidence>
<dbReference type="InterPro" id="IPR050317">
    <property type="entry name" value="Plant_Fungal_Acyltransferase"/>
</dbReference>
<protein>
    <submittedName>
        <fullName evidence="3">BAHD family acyltransferase, clade V</fullName>
    </submittedName>
</protein>
<evidence type="ECO:0000256" key="1">
    <source>
        <dbReference type="ARBA" id="ARBA00022679"/>
    </source>
</evidence>
<dbReference type="GO" id="GO:0044550">
    <property type="term" value="P:secondary metabolite biosynthetic process"/>
    <property type="evidence" value="ECO:0007669"/>
    <property type="project" value="TreeGrafter"/>
</dbReference>
<dbReference type="PANTHER" id="PTHR31642:SF310">
    <property type="entry name" value="FATTY ALCOHOL:CAFFEOYL-COA ACYLTRANSFERASE"/>
    <property type="match status" value="1"/>
</dbReference>
<dbReference type="AlphaFoldDB" id="A0A545WD77"/>
<evidence type="ECO:0000313" key="4">
    <source>
        <dbReference type="Proteomes" id="UP000315783"/>
    </source>
</evidence>
<dbReference type="Pfam" id="PF22664">
    <property type="entry name" value="TRI-like_N"/>
    <property type="match status" value="1"/>
</dbReference>
<proteinExistence type="predicted"/>
<accession>A0A545WD77</accession>
<dbReference type="STRING" id="43265.A0A545WD77"/>
<dbReference type="SUPFAM" id="SSF52777">
    <property type="entry name" value="CoA-dependent acyltransferases"/>
    <property type="match status" value="1"/>
</dbReference>
<keyword evidence="4" id="KW-1185">Reference proteome</keyword>
<name>A0A545WD77_9HYPO</name>
<dbReference type="Gene3D" id="3.30.559.10">
    <property type="entry name" value="Chloramphenicol acetyltransferase-like domain"/>
    <property type="match status" value="2"/>
</dbReference>
<organism evidence="3 4">
    <name type="scientific">Cordyceps javanica</name>
    <dbReference type="NCBI Taxonomy" id="43265"/>
    <lineage>
        <taxon>Eukaryota</taxon>
        <taxon>Fungi</taxon>
        <taxon>Dikarya</taxon>
        <taxon>Ascomycota</taxon>
        <taxon>Pezizomycotina</taxon>
        <taxon>Sordariomycetes</taxon>
        <taxon>Hypocreomycetidae</taxon>
        <taxon>Hypocreales</taxon>
        <taxon>Cordycipitaceae</taxon>
        <taxon>Cordyceps</taxon>
    </lineage>
</organism>
<comment type="caution">
    <text evidence="3">The sequence shown here is derived from an EMBL/GenBank/DDBJ whole genome shotgun (WGS) entry which is preliminary data.</text>
</comment>
<dbReference type="InterPro" id="IPR054710">
    <property type="entry name" value="Tri101-like_N"/>
</dbReference>
<dbReference type="InterPro" id="IPR023213">
    <property type="entry name" value="CAT-like_dom_sf"/>
</dbReference>
<dbReference type="GO" id="GO:0016747">
    <property type="term" value="F:acyltransferase activity, transferring groups other than amino-acyl groups"/>
    <property type="evidence" value="ECO:0007669"/>
    <property type="project" value="TreeGrafter"/>
</dbReference>
<dbReference type="PANTHER" id="PTHR31642">
    <property type="entry name" value="TRICHOTHECENE 3-O-ACETYLTRANSFERASE"/>
    <property type="match status" value="1"/>
</dbReference>
<keyword evidence="3" id="KW-0012">Acyltransferase</keyword>
<dbReference type="EMBL" id="SPUK01000001">
    <property type="protein sequence ID" value="TQW00761.1"/>
    <property type="molecule type" value="Genomic_DNA"/>
</dbReference>
<dbReference type="OrthoDB" id="3548654at2759"/>
<dbReference type="Proteomes" id="UP000315783">
    <property type="component" value="Unassembled WGS sequence"/>
</dbReference>
<feature type="domain" description="Trichothecene 3-O-acetyltransferase-like N-terminal" evidence="2">
    <location>
        <begin position="23"/>
        <end position="165"/>
    </location>
</feature>